<dbReference type="OrthoDB" id="1461976at2759"/>
<feature type="transmembrane region" description="Helical" evidence="6">
    <location>
        <begin position="62"/>
        <end position="84"/>
    </location>
</feature>
<proteinExistence type="inferred from homology"/>
<dbReference type="GO" id="GO:0016717">
    <property type="term" value="F:oxidoreductase activity, acting on paired donors, with oxidation of a pair of donors resulting in the reduction of molecular oxygen to two molecules of water"/>
    <property type="evidence" value="ECO:0007669"/>
    <property type="project" value="InterPro"/>
</dbReference>
<dbReference type="InterPro" id="IPR012171">
    <property type="entry name" value="Fatty_acid_desaturase"/>
</dbReference>
<comment type="similarity">
    <text evidence="3">Belongs to the fatty acid desaturase type 1 family.</text>
</comment>
<dbReference type="Pfam" id="PF11960">
    <property type="entry name" value="DUF3474"/>
    <property type="match status" value="1"/>
</dbReference>
<organism evidence="9 10">
    <name type="scientific">Dendrobium catenatum</name>
    <dbReference type="NCBI Taxonomy" id="906689"/>
    <lineage>
        <taxon>Eukaryota</taxon>
        <taxon>Viridiplantae</taxon>
        <taxon>Streptophyta</taxon>
        <taxon>Embryophyta</taxon>
        <taxon>Tracheophyta</taxon>
        <taxon>Spermatophyta</taxon>
        <taxon>Magnoliopsida</taxon>
        <taxon>Liliopsida</taxon>
        <taxon>Asparagales</taxon>
        <taxon>Orchidaceae</taxon>
        <taxon>Epidendroideae</taxon>
        <taxon>Malaxideae</taxon>
        <taxon>Dendrobiinae</taxon>
        <taxon>Dendrobium</taxon>
    </lineage>
</organism>
<keyword evidence="6" id="KW-1133">Transmembrane helix</keyword>
<evidence type="ECO:0000259" key="7">
    <source>
        <dbReference type="Pfam" id="PF00487"/>
    </source>
</evidence>
<reference evidence="9 10" key="1">
    <citation type="journal article" date="2016" name="Sci. Rep.">
        <title>The Dendrobium catenatum Lindl. genome sequence provides insights into polysaccharide synthase, floral development and adaptive evolution.</title>
        <authorList>
            <person name="Zhang G.Q."/>
            <person name="Xu Q."/>
            <person name="Bian C."/>
            <person name="Tsai W.C."/>
            <person name="Yeh C.M."/>
            <person name="Liu K.W."/>
            <person name="Yoshida K."/>
            <person name="Zhang L.S."/>
            <person name="Chang S.B."/>
            <person name="Chen F."/>
            <person name="Shi Y."/>
            <person name="Su Y.Y."/>
            <person name="Zhang Y.Q."/>
            <person name="Chen L.J."/>
            <person name="Yin Y."/>
            <person name="Lin M."/>
            <person name="Huang H."/>
            <person name="Deng H."/>
            <person name="Wang Z.W."/>
            <person name="Zhu S.L."/>
            <person name="Zhao X."/>
            <person name="Deng C."/>
            <person name="Niu S.C."/>
            <person name="Huang J."/>
            <person name="Wang M."/>
            <person name="Liu G.H."/>
            <person name="Yang H.J."/>
            <person name="Xiao X.J."/>
            <person name="Hsiao Y.Y."/>
            <person name="Wu W.L."/>
            <person name="Chen Y.Y."/>
            <person name="Mitsuda N."/>
            <person name="Ohme-Takagi M."/>
            <person name="Luo Y.B."/>
            <person name="Van de Peer Y."/>
            <person name="Liu Z.J."/>
        </authorList>
    </citation>
    <scope>NUCLEOTIDE SEQUENCE [LARGE SCALE GENOMIC DNA]</scope>
    <source>
        <tissue evidence="9">The whole plant</tissue>
    </source>
</reference>
<dbReference type="GO" id="GO:0016020">
    <property type="term" value="C:membrane"/>
    <property type="evidence" value="ECO:0007669"/>
    <property type="project" value="UniProtKB-SubCell"/>
</dbReference>
<dbReference type="STRING" id="906689.A0A2I0W6E1"/>
<dbReference type="AlphaFoldDB" id="A0A2I0W6E1"/>
<keyword evidence="10" id="KW-1185">Reference proteome</keyword>
<dbReference type="EMBL" id="KZ502882">
    <property type="protein sequence ID" value="PKU71227.1"/>
    <property type="molecule type" value="Genomic_DNA"/>
</dbReference>
<comment type="subcellular location">
    <subcellularLocation>
        <location evidence="1">Membrane</location>
    </subcellularLocation>
</comment>
<keyword evidence="6" id="KW-0812">Transmembrane</keyword>
<dbReference type="PANTHER" id="PTHR32100">
    <property type="entry name" value="OMEGA-6 FATTY ACID DESATURASE, CHLOROPLASTIC"/>
    <property type="match status" value="1"/>
</dbReference>
<keyword evidence="4" id="KW-0560">Oxidoreductase</keyword>
<evidence type="ECO:0000313" key="10">
    <source>
        <dbReference type="Proteomes" id="UP000233837"/>
    </source>
</evidence>
<evidence type="ECO:0000256" key="4">
    <source>
        <dbReference type="ARBA" id="ARBA00023002"/>
    </source>
</evidence>
<dbReference type="GO" id="GO:0006629">
    <property type="term" value="P:lipid metabolic process"/>
    <property type="evidence" value="ECO:0007669"/>
    <property type="project" value="InterPro"/>
</dbReference>
<evidence type="ECO:0000256" key="2">
    <source>
        <dbReference type="ARBA" id="ARBA00005189"/>
    </source>
</evidence>
<evidence type="ECO:0000313" key="9">
    <source>
        <dbReference type="EMBL" id="PKU71227.1"/>
    </source>
</evidence>
<feature type="transmembrane region" description="Helical" evidence="6">
    <location>
        <begin position="212"/>
        <end position="233"/>
    </location>
</feature>
<protein>
    <submittedName>
        <fullName evidence="9">Omega-3 fatty acid desaturase, chloroplastic</fullName>
    </submittedName>
</protein>
<reference evidence="9 10" key="2">
    <citation type="journal article" date="2017" name="Nature">
        <title>The Apostasia genome and the evolution of orchids.</title>
        <authorList>
            <person name="Zhang G.Q."/>
            <person name="Liu K.W."/>
            <person name="Li Z."/>
            <person name="Lohaus R."/>
            <person name="Hsiao Y.Y."/>
            <person name="Niu S.C."/>
            <person name="Wang J.Y."/>
            <person name="Lin Y.C."/>
            <person name="Xu Q."/>
            <person name="Chen L.J."/>
            <person name="Yoshida K."/>
            <person name="Fujiwara S."/>
            <person name="Wang Z.W."/>
            <person name="Zhang Y.Q."/>
            <person name="Mitsuda N."/>
            <person name="Wang M."/>
            <person name="Liu G.H."/>
            <person name="Pecoraro L."/>
            <person name="Huang H.X."/>
            <person name="Xiao X.J."/>
            <person name="Lin M."/>
            <person name="Wu X.Y."/>
            <person name="Wu W.L."/>
            <person name="Chen Y.Y."/>
            <person name="Chang S.B."/>
            <person name="Sakamoto S."/>
            <person name="Ohme-Takagi M."/>
            <person name="Yagi M."/>
            <person name="Zeng S.J."/>
            <person name="Shen C.Y."/>
            <person name="Yeh C.M."/>
            <person name="Luo Y.B."/>
            <person name="Tsai W.C."/>
            <person name="Van de Peer Y."/>
            <person name="Liu Z.J."/>
        </authorList>
    </citation>
    <scope>NUCLEOTIDE SEQUENCE [LARGE SCALE GENOMIC DNA]</scope>
    <source>
        <tissue evidence="9">The whole plant</tissue>
    </source>
</reference>
<comment type="pathway">
    <text evidence="2">Lipid metabolism.</text>
</comment>
<evidence type="ECO:0000256" key="6">
    <source>
        <dbReference type="SAM" id="Phobius"/>
    </source>
</evidence>
<evidence type="ECO:0000256" key="5">
    <source>
        <dbReference type="ARBA" id="ARBA00023136"/>
    </source>
</evidence>
<sequence length="374" mass="43278">MKSGRPVVLEEEEREKVISLRANEFDPGMPPPFRLAEIRAAIPKHCWVKNPWRSMSYVGRDVAVVFGLVAAAAYINCWIVWPLYWAAQGTMFWALFVLGHDCGHGSFSDCHRLNSVVGHLLHSSILVPYHGWRISHRTHHQNHGNVDKDESWHPLSESVYRSLDTTTRNLRFTFPFPMLAFPFYLWRRSPGKSGSHFNPESDLFGQNDRIDVITSTACWMAMAALLAGLTLIMGPLQLLKLYAIPYLIFVMWLDLVTYLHHHGHDEKLPWYRGKEWSYLRGGLTTLDRDYGWINNIHHDIGTHVIHHLFPQIPHYNLLEATEAAKPVLGKYYREPEKSAPLPFHLLGTLFKSLRRDHYVRDSGDVLYYEKDSEL</sequence>
<feature type="domain" description="Fatty acid desaturase" evidence="7">
    <location>
        <begin position="80"/>
        <end position="332"/>
    </location>
</feature>
<evidence type="ECO:0000256" key="3">
    <source>
        <dbReference type="ARBA" id="ARBA00009295"/>
    </source>
</evidence>
<dbReference type="InterPro" id="IPR005804">
    <property type="entry name" value="FA_desaturase_dom"/>
</dbReference>
<accession>A0A2I0W6E1</accession>
<keyword evidence="5 6" id="KW-0472">Membrane</keyword>
<evidence type="ECO:0000259" key="8">
    <source>
        <dbReference type="Pfam" id="PF11960"/>
    </source>
</evidence>
<dbReference type="Pfam" id="PF00487">
    <property type="entry name" value="FA_desaturase"/>
    <property type="match status" value="1"/>
</dbReference>
<dbReference type="InterPro" id="IPR021863">
    <property type="entry name" value="FAS_N"/>
</dbReference>
<gene>
    <name evidence="9" type="primary">FAD7</name>
    <name evidence="9" type="ORF">MA16_Dca007223</name>
</gene>
<name>A0A2I0W6E1_9ASPA</name>
<dbReference type="CDD" id="cd03507">
    <property type="entry name" value="Delta12-FADS-like"/>
    <property type="match status" value="1"/>
</dbReference>
<dbReference type="Proteomes" id="UP000233837">
    <property type="component" value="Unassembled WGS sequence"/>
</dbReference>
<feature type="domain" description="Fatty acid desaturase N-terminal" evidence="8">
    <location>
        <begin position="11"/>
        <end position="70"/>
    </location>
</feature>
<evidence type="ECO:0000256" key="1">
    <source>
        <dbReference type="ARBA" id="ARBA00004370"/>
    </source>
</evidence>